<protein>
    <submittedName>
        <fullName evidence="1">Uncharacterized protein</fullName>
    </submittedName>
</protein>
<dbReference type="AlphaFoldDB" id="G2MBX6"/>
<sequence length="63" mass="7340">MDKDNSKSHCHIFPLKIHLVMKTALFKLLNQTIIPRYATNYNIKSQTKLKSPLLNKNSFILLI</sequence>
<gene>
    <name evidence="1" type="ORF">HPSNT_03475</name>
</gene>
<name>G2MBX6_HELPX</name>
<reference evidence="1 2" key="1">
    <citation type="submission" date="2011-08" db="EMBL/GenBank/DDBJ databases">
        <authorList>
            <person name="Kersulyte D."/>
            <person name="Choudhury A."/>
            <person name="Mukhopadhyay A.K."/>
            <person name="Nair G.B."/>
            <person name="Berg D.E."/>
        </authorList>
    </citation>
    <scope>NUCLEOTIDE SEQUENCE [LARGE SCALE GENOMIC DNA]</scope>
    <source>
        <strain evidence="2">SNT49</strain>
    </source>
</reference>
<evidence type="ECO:0000313" key="1">
    <source>
        <dbReference type="EMBL" id="AEN16851.1"/>
    </source>
</evidence>
<accession>G2MBX6</accession>
<dbReference type="PATRIC" id="fig|1055530.4.peg.702"/>
<dbReference type="HOGENOM" id="CLU_2879742_0_0_7"/>
<evidence type="ECO:0000313" key="2">
    <source>
        <dbReference type="Proteomes" id="UP000008534"/>
    </source>
</evidence>
<proteinExistence type="predicted"/>
<organism evidence="1 2">
    <name type="scientific">Helicobacter pylori SNT49</name>
    <dbReference type="NCBI Taxonomy" id="1055530"/>
    <lineage>
        <taxon>Bacteria</taxon>
        <taxon>Pseudomonadati</taxon>
        <taxon>Campylobacterota</taxon>
        <taxon>Epsilonproteobacteria</taxon>
        <taxon>Campylobacterales</taxon>
        <taxon>Helicobacteraceae</taxon>
        <taxon>Helicobacter</taxon>
    </lineage>
</organism>
<dbReference type="Proteomes" id="UP000008534">
    <property type="component" value="Chromosome"/>
</dbReference>
<dbReference type="KEGG" id="hen:HPSNT_03475"/>
<dbReference type="EMBL" id="CP002983">
    <property type="protein sequence ID" value="AEN16851.1"/>
    <property type="molecule type" value="Genomic_DNA"/>
</dbReference>